<evidence type="ECO:0000313" key="3">
    <source>
        <dbReference type="Proteomes" id="UP001152795"/>
    </source>
</evidence>
<dbReference type="InterPro" id="IPR036397">
    <property type="entry name" value="RNaseH_sf"/>
</dbReference>
<name>A0A6S7HJC1_PARCT</name>
<sequence>MGRLNHHSKERIIKLKEEGYKPSQILRILESEGVEISRVGLWKFLQRFKQNQTLSTAAPRRKKSIPMDVLNFIDAQMESNDELTSPRLQQLIETNFGWKFSCSKIKRLRRKLSWLATWSKYCQLVKEVNQPKRLEFAQRCLNNKDNFDDVIFTDESSIQMEWHGKITFHRWWEPPRQKGVPKHPYKVHVWAGISKRGATGITIFTGCMNAVFFVETILRKTLLPFISTHFPNGHRFQQDNDPKHTSNLAKSFFEEEAVNWWKTPPESPDLNPIELVWHELKHHLRTIVKPRTKEALVDGITQFWAQAMTVEKCKRYINHVKKFYQL</sequence>
<evidence type="ECO:0000259" key="1">
    <source>
        <dbReference type="Pfam" id="PF13358"/>
    </source>
</evidence>
<accession>A0A6S7HJC1</accession>
<dbReference type="Gene3D" id="3.30.420.10">
    <property type="entry name" value="Ribonuclease H-like superfamily/Ribonuclease H"/>
    <property type="match status" value="1"/>
</dbReference>
<keyword evidence="3" id="KW-1185">Reference proteome</keyword>
<dbReference type="EMBL" id="CACRXK020004894">
    <property type="protein sequence ID" value="CAB4004399.1"/>
    <property type="molecule type" value="Genomic_DNA"/>
</dbReference>
<organism evidence="2 3">
    <name type="scientific">Paramuricea clavata</name>
    <name type="common">Red gorgonian</name>
    <name type="synonym">Violescent sea-whip</name>
    <dbReference type="NCBI Taxonomy" id="317549"/>
    <lineage>
        <taxon>Eukaryota</taxon>
        <taxon>Metazoa</taxon>
        <taxon>Cnidaria</taxon>
        <taxon>Anthozoa</taxon>
        <taxon>Octocorallia</taxon>
        <taxon>Malacalcyonacea</taxon>
        <taxon>Plexauridae</taxon>
        <taxon>Paramuricea</taxon>
    </lineage>
</organism>
<dbReference type="Pfam" id="PF13358">
    <property type="entry name" value="DDE_3"/>
    <property type="match status" value="1"/>
</dbReference>
<evidence type="ECO:0000313" key="2">
    <source>
        <dbReference type="EMBL" id="CAB4004399.1"/>
    </source>
</evidence>
<dbReference type="Proteomes" id="UP001152795">
    <property type="component" value="Unassembled WGS sequence"/>
</dbReference>
<reference evidence="2" key="1">
    <citation type="submission" date="2020-04" db="EMBL/GenBank/DDBJ databases">
        <authorList>
            <person name="Alioto T."/>
            <person name="Alioto T."/>
            <person name="Gomez Garrido J."/>
        </authorList>
    </citation>
    <scope>NUCLEOTIDE SEQUENCE</scope>
    <source>
        <strain evidence="2">A484AB</strain>
    </source>
</reference>
<dbReference type="InterPro" id="IPR052338">
    <property type="entry name" value="Transposase_5"/>
</dbReference>
<dbReference type="PANTHER" id="PTHR23022:SF135">
    <property type="entry name" value="SI:DKEY-77F5.3"/>
    <property type="match status" value="1"/>
</dbReference>
<comment type="caution">
    <text evidence="2">The sequence shown here is derived from an EMBL/GenBank/DDBJ whole genome shotgun (WGS) entry which is preliminary data.</text>
</comment>
<dbReference type="AlphaFoldDB" id="A0A6S7HJC1"/>
<dbReference type="OrthoDB" id="6021633at2759"/>
<gene>
    <name evidence="2" type="ORF">PACLA_8A005213</name>
</gene>
<proteinExistence type="predicted"/>
<feature type="domain" description="Tc1-like transposase DDE" evidence="1">
    <location>
        <begin position="150"/>
        <end position="296"/>
    </location>
</feature>
<dbReference type="PANTHER" id="PTHR23022">
    <property type="entry name" value="TRANSPOSABLE ELEMENT-RELATED"/>
    <property type="match status" value="1"/>
</dbReference>
<protein>
    <recommendedName>
        <fullName evidence="1">Tc1-like transposase DDE domain-containing protein</fullName>
    </recommendedName>
</protein>
<dbReference type="GO" id="GO:0003676">
    <property type="term" value="F:nucleic acid binding"/>
    <property type="evidence" value="ECO:0007669"/>
    <property type="project" value="InterPro"/>
</dbReference>
<dbReference type="InterPro" id="IPR038717">
    <property type="entry name" value="Tc1-like_DDE_dom"/>
</dbReference>